<keyword evidence="1" id="KW-0472">Membrane</keyword>
<dbReference type="Pfam" id="PF20146">
    <property type="entry name" value="NRF"/>
    <property type="match status" value="2"/>
</dbReference>
<dbReference type="Proteomes" id="UP000694941">
    <property type="component" value="Unplaced"/>
</dbReference>
<feature type="transmembrane region" description="Helical" evidence="1">
    <location>
        <begin position="408"/>
        <end position="430"/>
    </location>
</feature>
<evidence type="ECO:0000256" key="1">
    <source>
        <dbReference type="SAM" id="Phobius"/>
    </source>
</evidence>
<accession>A0ABM1S7J5</accession>
<keyword evidence="3" id="KW-1185">Reference proteome</keyword>
<name>A0ABM1S7J5_LIMPO</name>
<sequence length="930" mass="106134">MVNSLYRDFLPSFIRTSGDTKLSSPCMSSMLKLIFEIRKLKTWAIRMIDAMAKPPSGILEGTLMDLGAYDECVNINVRSGRNGNGKKELFRGKYCLIEAKPPLPQKPEHVASNTLVINESLFDNNIFSEMSRSAHYFYYLTFMFGVCVPSTCNDEDVGEIVKNVESFLFSKTSVSSCHVKEPVRLSESQIAVICVLAIFGLLVVVGTILDLTKIYDIAPNAVRWIDNHKKTIQYFLAFSIYSNGKQLFDLTQRPGDVSALHGIRFITMTWIILCHTYAWAPLIGFRSLYNLRNSQEDLAFEVILNGWISVDTFFFLSGILVAYITLRRLTKSNGKMNFGLYLFHRYWRLTPPMMMAISLVILMEGLGSGPLWDLQVRDEAERCKKSWWSNLLYITNWRAYEQRCLSHLWYLCVDMQLHIISLLIVIPLFWKPVVGFVVIFLLVTGSNIAVGMITVINTYFPTMMHLAPDLVVNQKLERDIYWKPYGHLGPYCIGIITGYLLLHHRDVIIRPSGPSGEKWQIRGKEICVGCKAYGLINSILSWKIFLPLGRLTYSAYLFHYVIFWVRNGLQRERRNFSHFERSFDFFGYLTLTMALALCAYLLFEAPFAALEKLLFFQLRQQQDDVKTRLATEKSGLSFCHWKKSNAKTNIVLKKMSFTTEINNGHCGVGETQVNDNVNSIRTVFNNGHCGVGGIRVGDTDDSIWEYFANAIKIGSQRKHFFEINSTAKTFEVSQSQTLIPESSADSTELFSTRESTESTVQRSTETISFVKNSVTYENTTNIMPTKSIPELWLQAEKNSKELITSLYRSILPDLVRRSGEMKITDQCMSSLLKLIFGIKRLKSWSIRMIDSTAKMPSGFLEGTIMALGAYDECLNIKVLNRNEDKEAFRGKYCLIEGKLLLPEKPKRVSAKTFVINDSMFDSSSSQIDKF</sequence>
<dbReference type="PANTHER" id="PTHR11161:SF0">
    <property type="entry name" value="O-ACYLTRANSFERASE LIKE PROTEIN"/>
    <property type="match status" value="1"/>
</dbReference>
<feature type="transmembrane region" description="Helical" evidence="1">
    <location>
        <begin position="544"/>
        <end position="565"/>
    </location>
</feature>
<feature type="domain" description="Nose resistant-to-fluoxetine protein N-terminal" evidence="2">
    <location>
        <begin position="23"/>
        <end position="181"/>
    </location>
</feature>
<dbReference type="InterPro" id="IPR006621">
    <property type="entry name" value="Nose-resist-to-fluoxetine_N"/>
</dbReference>
<dbReference type="SMART" id="SM00703">
    <property type="entry name" value="NRF"/>
    <property type="match status" value="1"/>
</dbReference>
<dbReference type="PANTHER" id="PTHR11161">
    <property type="entry name" value="O-ACYLTRANSFERASE"/>
    <property type="match status" value="1"/>
</dbReference>
<evidence type="ECO:0000313" key="4">
    <source>
        <dbReference type="RefSeq" id="XP_022239600.1"/>
    </source>
</evidence>
<feature type="transmembrane region" description="Helical" evidence="1">
    <location>
        <begin position="346"/>
        <end position="363"/>
    </location>
</feature>
<feature type="transmembrane region" description="Helical" evidence="1">
    <location>
        <begin position="262"/>
        <end position="282"/>
    </location>
</feature>
<dbReference type="GeneID" id="106457843"/>
<protein>
    <submittedName>
        <fullName evidence="4">Nose resistant to fluoxetine protein 6-like</fullName>
    </submittedName>
</protein>
<dbReference type="RefSeq" id="XP_022239600.1">
    <property type="nucleotide sequence ID" value="XM_022383892.1"/>
</dbReference>
<evidence type="ECO:0000313" key="3">
    <source>
        <dbReference type="Proteomes" id="UP000694941"/>
    </source>
</evidence>
<dbReference type="InterPro" id="IPR002656">
    <property type="entry name" value="Acyl_transf_3_dom"/>
</dbReference>
<dbReference type="Pfam" id="PF01757">
    <property type="entry name" value="Acyl_transf_3"/>
    <property type="match status" value="1"/>
</dbReference>
<evidence type="ECO:0000259" key="2">
    <source>
        <dbReference type="SMART" id="SM00703"/>
    </source>
</evidence>
<feature type="transmembrane region" description="Helical" evidence="1">
    <location>
        <begin position="585"/>
        <end position="603"/>
    </location>
</feature>
<feature type="transmembrane region" description="Helical" evidence="1">
    <location>
        <begin position="190"/>
        <end position="209"/>
    </location>
</feature>
<dbReference type="InterPro" id="IPR052728">
    <property type="entry name" value="O2_lipid_transport_reg"/>
</dbReference>
<keyword evidence="1" id="KW-0812">Transmembrane</keyword>
<keyword evidence="1" id="KW-1133">Transmembrane helix</keyword>
<gene>
    <name evidence="4" type="primary">LOC106457843</name>
</gene>
<reference evidence="4" key="1">
    <citation type="submission" date="2025-08" db="UniProtKB">
        <authorList>
            <consortium name="RefSeq"/>
        </authorList>
    </citation>
    <scope>IDENTIFICATION</scope>
    <source>
        <tissue evidence="4">Muscle</tissue>
    </source>
</reference>
<proteinExistence type="predicted"/>
<feature type="transmembrane region" description="Helical" evidence="1">
    <location>
        <begin position="302"/>
        <end position="326"/>
    </location>
</feature>
<organism evidence="3 4">
    <name type="scientific">Limulus polyphemus</name>
    <name type="common">Atlantic horseshoe crab</name>
    <dbReference type="NCBI Taxonomy" id="6850"/>
    <lineage>
        <taxon>Eukaryota</taxon>
        <taxon>Metazoa</taxon>
        <taxon>Ecdysozoa</taxon>
        <taxon>Arthropoda</taxon>
        <taxon>Chelicerata</taxon>
        <taxon>Merostomata</taxon>
        <taxon>Xiphosura</taxon>
        <taxon>Limulidae</taxon>
        <taxon>Limulus</taxon>
    </lineage>
</organism>
<feature type="transmembrane region" description="Helical" evidence="1">
    <location>
        <begin position="437"/>
        <end position="460"/>
    </location>
</feature>